<dbReference type="InterPro" id="IPR011990">
    <property type="entry name" value="TPR-like_helical_dom_sf"/>
</dbReference>
<dbReference type="GO" id="GO:0006355">
    <property type="term" value="P:regulation of DNA-templated transcription"/>
    <property type="evidence" value="ECO:0007669"/>
    <property type="project" value="InterPro"/>
</dbReference>
<dbReference type="OrthoDB" id="33864at2"/>
<dbReference type="PRINTS" id="PR00364">
    <property type="entry name" value="DISEASERSIST"/>
</dbReference>
<evidence type="ECO:0000313" key="3">
    <source>
        <dbReference type="EMBL" id="SDT51144.1"/>
    </source>
</evidence>
<dbReference type="AlphaFoldDB" id="A0A1H2AZ10"/>
<evidence type="ECO:0000313" key="4">
    <source>
        <dbReference type="Proteomes" id="UP000198688"/>
    </source>
</evidence>
<protein>
    <submittedName>
        <fullName evidence="3">Predicted ATPase</fullName>
    </submittedName>
</protein>
<organism evidence="3 4">
    <name type="scientific">Actinoplanes derwentensis</name>
    <dbReference type="NCBI Taxonomy" id="113562"/>
    <lineage>
        <taxon>Bacteria</taxon>
        <taxon>Bacillati</taxon>
        <taxon>Actinomycetota</taxon>
        <taxon>Actinomycetes</taxon>
        <taxon>Micromonosporales</taxon>
        <taxon>Micromonosporaceae</taxon>
        <taxon>Actinoplanes</taxon>
    </lineage>
</organism>
<dbReference type="SUPFAM" id="SSF48452">
    <property type="entry name" value="TPR-like"/>
    <property type="match status" value="2"/>
</dbReference>
<dbReference type="GO" id="GO:0003677">
    <property type="term" value="F:DNA binding"/>
    <property type="evidence" value="ECO:0007669"/>
    <property type="project" value="InterPro"/>
</dbReference>
<dbReference type="SMART" id="SM01043">
    <property type="entry name" value="BTAD"/>
    <property type="match status" value="1"/>
</dbReference>
<dbReference type="Gene3D" id="1.10.10.10">
    <property type="entry name" value="Winged helix-like DNA-binding domain superfamily/Winged helix DNA-binding domain"/>
    <property type="match status" value="1"/>
</dbReference>
<keyword evidence="4" id="KW-1185">Reference proteome</keyword>
<dbReference type="InterPro" id="IPR016032">
    <property type="entry name" value="Sig_transdc_resp-reg_C-effctor"/>
</dbReference>
<dbReference type="InterPro" id="IPR027417">
    <property type="entry name" value="P-loop_NTPase"/>
</dbReference>
<name>A0A1H2AZ10_9ACTN</name>
<reference evidence="3 4" key="1">
    <citation type="submission" date="2016-10" db="EMBL/GenBank/DDBJ databases">
        <authorList>
            <person name="de Groot N.N."/>
        </authorList>
    </citation>
    <scope>NUCLEOTIDE SEQUENCE [LARGE SCALE GENOMIC DNA]</scope>
    <source>
        <strain evidence="3 4">DSM 43941</strain>
    </source>
</reference>
<dbReference type="PANTHER" id="PTHR47691:SF3">
    <property type="entry name" value="HTH-TYPE TRANSCRIPTIONAL REGULATOR RV0890C-RELATED"/>
    <property type="match status" value="1"/>
</dbReference>
<feature type="region of interest" description="Disordered" evidence="1">
    <location>
        <begin position="255"/>
        <end position="306"/>
    </location>
</feature>
<dbReference type="EMBL" id="LT629758">
    <property type="protein sequence ID" value="SDT51144.1"/>
    <property type="molecule type" value="Genomic_DNA"/>
</dbReference>
<accession>A0A1H2AZ10</accession>
<evidence type="ECO:0000256" key="1">
    <source>
        <dbReference type="SAM" id="MobiDB-lite"/>
    </source>
</evidence>
<dbReference type="Gene3D" id="1.25.40.10">
    <property type="entry name" value="Tetratricopeptide repeat domain"/>
    <property type="match status" value="2"/>
</dbReference>
<dbReference type="InterPro" id="IPR036388">
    <property type="entry name" value="WH-like_DNA-bd_sf"/>
</dbReference>
<dbReference type="Proteomes" id="UP000198688">
    <property type="component" value="Chromosome I"/>
</dbReference>
<feature type="domain" description="Bacterial transcriptional activator" evidence="2">
    <location>
        <begin position="111"/>
        <end position="254"/>
    </location>
</feature>
<evidence type="ECO:0000259" key="2">
    <source>
        <dbReference type="SMART" id="SM01043"/>
    </source>
</evidence>
<dbReference type="CDD" id="cd15831">
    <property type="entry name" value="BTAD"/>
    <property type="match status" value="1"/>
</dbReference>
<dbReference type="Gene3D" id="3.40.50.300">
    <property type="entry name" value="P-loop containing nucleotide triphosphate hydrolases"/>
    <property type="match status" value="1"/>
</dbReference>
<dbReference type="InterPro" id="IPR005158">
    <property type="entry name" value="BTAD"/>
</dbReference>
<gene>
    <name evidence="3" type="ORF">SAMN04489716_4209</name>
</gene>
<dbReference type="SUPFAM" id="SSF46894">
    <property type="entry name" value="C-terminal effector domain of the bipartite response regulators"/>
    <property type="match status" value="1"/>
</dbReference>
<sequence length="1123" mass="118253">MAGVREDRRVSVRGDRGDALAVALFGGVRVDRGGSGIPIPGTRLRGLVTRLAVAGGRAVAPAVLVEALWPEDRPADPVNALQSLVSRFRRIAGADAVAQSEGGYRLVAGDVDVIRFERLAAAGRERLRGGDLAVAVQTLGEAAGLARGPVAAELADVAPAHAVRLARDVVEVGADLAEAEIGLGRGDRAAARLTGLVAEYPIDERFAGLLIDALAAQGRQGDALAVYERIRAGLADQLGADPGVALRERHVRLLRGDAPATTGSAGGNRPAPRTGRPPVLPRGDWPEAGGVAVPVKGDGGSAGVAPTNLPASLTRFVGREDDLARVDRLLAGGRLVTVTGPGGAGKTRLATEAAWRHAADHPDGTWLIDLASVTEPAKVGAAVVAAAGLRGSALFETGGRVRPEGRDDLDVLADRLSGRRILLVVDNCEHLIDAVAFLVSALLVRCPQLRVLATSREPLAVDGEALVPLGPLGLPEPDDASDRASASAAVRLFAERAAAVRPGFTVDDGTVRDVVRIVRALDGLPLALELAAARLRTLGLPELAAGLSDRFRLLTSGSRTAQPRHRTLRAVIAWSWDLLTDQERALAERVAVLPGGVAAGSAAAIGSGDVPELLAALVDRSILQLGPEAGRYRMLETLREYGIERLAEQGILDEVRDVAAGYLAALVAGYDARLRTADQVAALRAFRAEYDNVLAALRHYCDAGNARAAVALALDLTWYWQMFGRHADAWYWLRAALDTPGDIDVVSADCAEAVLMLNRTSTEPALMTETAQQRIDRLADLAARLSRHDELPGPAGAIASAALYFAGQDEDAGRRVDRLINGPDRWLAALANLFKAQIAENNGDLEQLSRHVSAALDGFRLIGDRWGQATALPLRALIRQFDGDLDGALDDLRSARAHAREFGSLDIADEIFIDLRWADLQMRRGDPDGARDAVAMARERAERSGSVEMTLLLDALEAGFLIWLGEYDRAQELVDRAAAGLGAEGTGMPMMGGDHGTAIVGNVRAALAIHRDDPETAEKALALAYAAAVETRDMPIVAMVAVTAGGLADLRGQHREAALLIGAAARLRGSHDHTDLHVTRIASRSRAALGEEGFGEAYAAGWSLEIAAAQSLIDPARLALPGS</sequence>
<proteinExistence type="predicted"/>
<dbReference type="PANTHER" id="PTHR47691">
    <property type="entry name" value="REGULATOR-RELATED"/>
    <property type="match status" value="1"/>
</dbReference>
<dbReference type="SUPFAM" id="SSF52540">
    <property type="entry name" value="P-loop containing nucleoside triphosphate hydrolases"/>
    <property type="match status" value="1"/>
</dbReference>
<dbReference type="STRING" id="113562.SAMN04489716_4209"/>
<dbReference type="Pfam" id="PF03704">
    <property type="entry name" value="BTAD"/>
    <property type="match status" value="1"/>
</dbReference>